<evidence type="ECO:0000259" key="1">
    <source>
        <dbReference type="SMART" id="SM00829"/>
    </source>
</evidence>
<dbReference type="InterPro" id="IPR011032">
    <property type="entry name" value="GroES-like_sf"/>
</dbReference>
<feature type="domain" description="Enoyl reductase (ER)" evidence="1">
    <location>
        <begin position="18"/>
        <end position="326"/>
    </location>
</feature>
<dbReference type="InterPro" id="IPR013154">
    <property type="entry name" value="ADH-like_N"/>
</dbReference>
<name>A0A9D7LPY2_9RHOO</name>
<dbReference type="SMART" id="SM00829">
    <property type="entry name" value="PKS_ER"/>
    <property type="match status" value="1"/>
</dbReference>
<dbReference type="NCBIfam" id="TIGR02823">
    <property type="entry name" value="oxido_YhdH"/>
    <property type="match status" value="1"/>
</dbReference>
<dbReference type="InterPro" id="IPR020843">
    <property type="entry name" value="ER"/>
</dbReference>
<dbReference type="InterPro" id="IPR013149">
    <property type="entry name" value="ADH-like_C"/>
</dbReference>
<dbReference type="CDD" id="cd05280">
    <property type="entry name" value="MDR_yhdh_yhfp"/>
    <property type="match status" value="1"/>
</dbReference>
<organism evidence="2 3">
    <name type="scientific">Candidatus Dechloromonas phosphorivorans</name>
    <dbReference type="NCBI Taxonomy" id="2899244"/>
    <lineage>
        <taxon>Bacteria</taxon>
        <taxon>Pseudomonadati</taxon>
        <taxon>Pseudomonadota</taxon>
        <taxon>Betaproteobacteria</taxon>
        <taxon>Rhodocyclales</taxon>
        <taxon>Azonexaceae</taxon>
        <taxon>Dechloromonas</taxon>
    </lineage>
</organism>
<dbReference type="InterPro" id="IPR036291">
    <property type="entry name" value="NAD(P)-bd_dom_sf"/>
</dbReference>
<dbReference type="Pfam" id="PF00107">
    <property type="entry name" value="ADH_zinc_N"/>
    <property type="match status" value="1"/>
</dbReference>
<evidence type="ECO:0000313" key="3">
    <source>
        <dbReference type="Proteomes" id="UP000808146"/>
    </source>
</evidence>
<dbReference type="SUPFAM" id="SSF51735">
    <property type="entry name" value="NAD(P)-binding Rossmann-fold domains"/>
    <property type="match status" value="1"/>
</dbReference>
<accession>A0A9D7LPY2</accession>
<dbReference type="EMBL" id="JADKBR010000016">
    <property type="protein sequence ID" value="MBK8891009.1"/>
    <property type="molecule type" value="Genomic_DNA"/>
</dbReference>
<dbReference type="InterPro" id="IPR014188">
    <property type="entry name" value="Acrylyl-CoA_reductase_AcuI"/>
</dbReference>
<dbReference type="Gene3D" id="3.90.180.10">
    <property type="entry name" value="Medium-chain alcohol dehydrogenases, catalytic domain"/>
    <property type="match status" value="1"/>
</dbReference>
<dbReference type="Gene3D" id="3.40.50.720">
    <property type="entry name" value="NAD(P)-binding Rossmann-like Domain"/>
    <property type="match status" value="1"/>
</dbReference>
<dbReference type="PANTHER" id="PTHR43677">
    <property type="entry name" value="SHORT-CHAIN DEHYDROGENASE/REDUCTASE"/>
    <property type="match status" value="1"/>
</dbReference>
<evidence type="ECO:0000313" key="2">
    <source>
        <dbReference type="EMBL" id="MBK8891009.1"/>
    </source>
</evidence>
<dbReference type="GO" id="GO:0043957">
    <property type="term" value="F:acryloyl-CoA reductase (NADPH) activity"/>
    <property type="evidence" value="ECO:0007669"/>
    <property type="project" value="TreeGrafter"/>
</dbReference>
<protein>
    <submittedName>
        <fullName evidence="2">Oxidoreductase</fullName>
    </submittedName>
</protein>
<dbReference type="SUPFAM" id="SSF50129">
    <property type="entry name" value="GroES-like"/>
    <property type="match status" value="1"/>
</dbReference>
<dbReference type="PANTHER" id="PTHR43677:SF1">
    <property type="entry name" value="ACRYLYL-COA REDUCTASE ACUI-RELATED"/>
    <property type="match status" value="1"/>
</dbReference>
<dbReference type="AlphaFoldDB" id="A0A9D7LPY2"/>
<dbReference type="Pfam" id="PF08240">
    <property type="entry name" value="ADH_N"/>
    <property type="match status" value="1"/>
</dbReference>
<dbReference type="InterPro" id="IPR051397">
    <property type="entry name" value="Zn-ADH-like_protein"/>
</dbReference>
<dbReference type="Proteomes" id="UP000808146">
    <property type="component" value="Unassembled WGS sequence"/>
</dbReference>
<gene>
    <name evidence="2" type="ORF">IPN75_11820</name>
</gene>
<comment type="caution">
    <text evidence="2">The sequence shown here is derived from an EMBL/GenBank/DDBJ whole genome shotgun (WGS) entry which is preliminary data.</text>
</comment>
<reference evidence="2" key="1">
    <citation type="submission" date="2020-10" db="EMBL/GenBank/DDBJ databases">
        <title>Connecting structure to function with the recovery of over 1000 high-quality activated sludge metagenome-assembled genomes encoding full-length rRNA genes using long-read sequencing.</title>
        <authorList>
            <person name="Singleton C.M."/>
            <person name="Petriglieri F."/>
            <person name="Kristensen J.M."/>
            <person name="Kirkegaard R.H."/>
            <person name="Michaelsen T.Y."/>
            <person name="Andersen M.H."/>
            <person name="Karst S.M."/>
            <person name="Dueholm M.S."/>
            <person name="Nielsen P.H."/>
            <person name="Albertsen M."/>
        </authorList>
    </citation>
    <scope>NUCLEOTIDE SEQUENCE</scope>
    <source>
        <strain evidence="2">OdNE_18-Q3-R46-58_BAT3C.305</strain>
    </source>
</reference>
<sequence>MQSFKALLIEETDGKVHGAFTTLNETQLDPGAVTIRIAYSSVNYKDALAATGAGKIIRRFPCIGGIDLSGIVIESVDPRFKTGDAVIATSFDIGVAHHGGYSEIARVPGDWVVPLPAGLSLFEAMALGTAGFTAALAVVRMEENRLAPGNGPIIVTGATGGVGSLAVDILAKRGYHVVALTGKESEADYLRGLGAAEVMLRSSLDLSKIRPLDKARWAAAVDNLGGDVLAWIVSAMAQGGTIASIGLAASMSLNTTVAPFILRGVSLLGIDSGYIGEPYRSGVWRRLASDMRPPHLTMMSRRISFAELPATFEEYIAGRAKGRVVVEISGE</sequence>
<proteinExistence type="predicted"/>